<evidence type="ECO:0000313" key="2">
    <source>
        <dbReference type="Proteomes" id="UP001057402"/>
    </source>
</evidence>
<dbReference type="Proteomes" id="UP001057402">
    <property type="component" value="Chromosome 5"/>
</dbReference>
<reference evidence="2" key="1">
    <citation type="journal article" date="2023" name="Front. Plant Sci.">
        <title>Chromosomal-level genome assembly of Melastoma candidum provides insights into trichome evolution.</title>
        <authorList>
            <person name="Zhong Y."/>
            <person name="Wu W."/>
            <person name="Sun C."/>
            <person name="Zou P."/>
            <person name="Liu Y."/>
            <person name="Dai S."/>
            <person name="Zhou R."/>
        </authorList>
    </citation>
    <scope>NUCLEOTIDE SEQUENCE [LARGE SCALE GENOMIC DNA]</scope>
</reference>
<proteinExistence type="predicted"/>
<keyword evidence="2" id="KW-1185">Reference proteome</keyword>
<evidence type="ECO:0000313" key="1">
    <source>
        <dbReference type="EMBL" id="KAI4369115.1"/>
    </source>
</evidence>
<name>A0ACB9QR74_9MYRT</name>
<gene>
    <name evidence="1" type="ORF">MLD38_017600</name>
</gene>
<dbReference type="EMBL" id="CM042884">
    <property type="protein sequence ID" value="KAI4369115.1"/>
    <property type="molecule type" value="Genomic_DNA"/>
</dbReference>
<accession>A0ACB9QR74</accession>
<sequence length="112" mass="12263">MEKPVFEMVAKEIEAQMREYRRSIETETKTGLQPCFNISGTKKGDAGDICFTVVTNDGTGSESVGISGPAIILGSFQQQNFYVEYDLENERLGSGNRTASNGRSCRAAEILD</sequence>
<organism evidence="1 2">
    <name type="scientific">Melastoma candidum</name>
    <dbReference type="NCBI Taxonomy" id="119954"/>
    <lineage>
        <taxon>Eukaryota</taxon>
        <taxon>Viridiplantae</taxon>
        <taxon>Streptophyta</taxon>
        <taxon>Embryophyta</taxon>
        <taxon>Tracheophyta</taxon>
        <taxon>Spermatophyta</taxon>
        <taxon>Magnoliopsida</taxon>
        <taxon>eudicotyledons</taxon>
        <taxon>Gunneridae</taxon>
        <taxon>Pentapetalae</taxon>
        <taxon>rosids</taxon>
        <taxon>malvids</taxon>
        <taxon>Myrtales</taxon>
        <taxon>Melastomataceae</taxon>
        <taxon>Melastomatoideae</taxon>
        <taxon>Melastomateae</taxon>
        <taxon>Melastoma</taxon>
    </lineage>
</organism>
<comment type="caution">
    <text evidence="1">The sequence shown here is derived from an EMBL/GenBank/DDBJ whole genome shotgun (WGS) entry which is preliminary data.</text>
</comment>
<protein>
    <submittedName>
        <fullName evidence="1">Uncharacterized protein</fullName>
    </submittedName>
</protein>